<accession>A0AB39PE13</accession>
<protein>
    <recommendedName>
        <fullName evidence="2">AMIN-like domain-containing protein</fullName>
    </recommendedName>
</protein>
<evidence type="ECO:0000313" key="3">
    <source>
        <dbReference type="EMBL" id="XDQ29310.1"/>
    </source>
</evidence>
<reference evidence="3" key="1">
    <citation type="submission" date="2024-07" db="EMBL/GenBank/DDBJ databases">
        <authorList>
            <person name="Yu S.T."/>
        </authorList>
    </citation>
    <scope>NUCLEOTIDE SEQUENCE</scope>
    <source>
        <strain evidence="3">R21</strain>
    </source>
</reference>
<feature type="domain" description="AMIN-like" evidence="2">
    <location>
        <begin position="49"/>
        <end position="173"/>
    </location>
</feature>
<dbReference type="RefSeq" id="WP_369238189.1">
    <property type="nucleotide sequence ID" value="NZ_CP163435.1"/>
</dbReference>
<proteinExistence type="predicted"/>
<sequence>MRHHHPRRAAAAAGILLTAAVCTTIPASAAPQRGAAQATAFQQTAATALVVNARWGGHCTYDRLVIDVKGTMPPVTVNPVKELRYDATGKKVPLAGKYFLEIKLSPAAAHNEAGQSVYKGPKLVKIYLPKLKGLAFTGDFEGVVSFGAAFSTKPAYNTFKLHSPERFVLDIRHGNRCG</sequence>
<feature type="signal peptide" evidence="1">
    <location>
        <begin position="1"/>
        <end position="29"/>
    </location>
</feature>
<dbReference type="Pfam" id="PF24837">
    <property type="entry name" value="AMIN-like"/>
    <property type="match status" value="1"/>
</dbReference>
<dbReference type="AlphaFoldDB" id="A0AB39PE13"/>
<name>A0AB39PE13_9ACTN</name>
<organism evidence="3">
    <name type="scientific">Streptomyces sp. R21</name>
    <dbReference type="NCBI Taxonomy" id="3238627"/>
    <lineage>
        <taxon>Bacteria</taxon>
        <taxon>Bacillati</taxon>
        <taxon>Actinomycetota</taxon>
        <taxon>Actinomycetes</taxon>
        <taxon>Kitasatosporales</taxon>
        <taxon>Streptomycetaceae</taxon>
        <taxon>Streptomyces</taxon>
    </lineage>
</organism>
<dbReference type="EMBL" id="CP163435">
    <property type="protein sequence ID" value="XDQ29310.1"/>
    <property type="molecule type" value="Genomic_DNA"/>
</dbReference>
<dbReference type="InterPro" id="IPR056303">
    <property type="entry name" value="AMIN-like"/>
</dbReference>
<gene>
    <name evidence="3" type="ORF">AB5J56_33475</name>
</gene>
<keyword evidence="1" id="KW-0732">Signal</keyword>
<evidence type="ECO:0000259" key="2">
    <source>
        <dbReference type="Pfam" id="PF24837"/>
    </source>
</evidence>
<feature type="chain" id="PRO_5044330103" description="AMIN-like domain-containing protein" evidence="1">
    <location>
        <begin position="30"/>
        <end position="178"/>
    </location>
</feature>
<evidence type="ECO:0000256" key="1">
    <source>
        <dbReference type="SAM" id="SignalP"/>
    </source>
</evidence>